<feature type="transmembrane region" description="Helical" evidence="6">
    <location>
        <begin position="60"/>
        <end position="78"/>
    </location>
</feature>
<evidence type="ECO:0000256" key="6">
    <source>
        <dbReference type="SAM" id="Phobius"/>
    </source>
</evidence>
<name>A0ABR3PZ53_9TREE</name>
<dbReference type="NCBIfam" id="NF038013">
    <property type="entry name" value="AceTr_1"/>
    <property type="match status" value="1"/>
</dbReference>
<evidence type="ECO:0000256" key="1">
    <source>
        <dbReference type="ARBA" id="ARBA00004141"/>
    </source>
</evidence>
<reference evidence="7 8" key="1">
    <citation type="submission" date="2023-08" db="EMBL/GenBank/DDBJ databases">
        <title>Annotated Genome Sequence of Vanrija albida AlHP1.</title>
        <authorList>
            <person name="Herzog R."/>
        </authorList>
    </citation>
    <scope>NUCLEOTIDE SEQUENCE [LARGE SCALE GENOMIC DNA]</scope>
    <source>
        <strain evidence="7 8">AlHP1</strain>
    </source>
</reference>
<dbReference type="InterPro" id="IPR051633">
    <property type="entry name" value="AceTr"/>
</dbReference>
<dbReference type="EMBL" id="JBBXJM010000005">
    <property type="protein sequence ID" value="KAL1407403.1"/>
    <property type="molecule type" value="Genomic_DNA"/>
</dbReference>
<evidence type="ECO:0000256" key="3">
    <source>
        <dbReference type="ARBA" id="ARBA00022692"/>
    </source>
</evidence>
<comment type="subcellular location">
    <subcellularLocation>
        <location evidence="1">Membrane</location>
        <topology evidence="1">Multi-pass membrane protein</topology>
    </subcellularLocation>
</comment>
<dbReference type="PANTHER" id="PTHR31123">
    <property type="entry name" value="ACCUMULATION OF DYADS PROTEIN 2-RELATED"/>
    <property type="match status" value="1"/>
</dbReference>
<comment type="similarity">
    <text evidence="2">Belongs to the acetate uptake transporter (AceTr) (TC 2.A.96) family.</text>
</comment>
<evidence type="ECO:0000313" key="8">
    <source>
        <dbReference type="Proteomes" id="UP001565368"/>
    </source>
</evidence>
<keyword evidence="8" id="KW-1185">Reference proteome</keyword>
<dbReference type="GeneID" id="95987878"/>
<keyword evidence="4 6" id="KW-1133">Transmembrane helix</keyword>
<organism evidence="7 8">
    <name type="scientific">Vanrija albida</name>
    <dbReference type="NCBI Taxonomy" id="181172"/>
    <lineage>
        <taxon>Eukaryota</taxon>
        <taxon>Fungi</taxon>
        <taxon>Dikarya</taxon>
        <taxon>Basidiomycota</taxon>
        <taxon>Agaricomycotina</taxon>
        <taxon>Tremellomycetes</taxon>
        <taxon>Trichosporonales</taxon>
        <taxon>Trichosporonaceae</taxon>
        <taxon>Vanrija</taxon>
    </lineage>
</organism>
<dbReference type="RefSeq" id="XP_069207347.1">
    <property type="nucleotide sequence ID" value="XM_069355276.1"/>
</dbReference>
<keyword evidence="5 6" id="KW-0472">Membrane</keyword>
<keyword evidence="3 6" id="KW-0812">Transmembrane</keyword>
<dbReference type="InterPro" id="IPR000791">
    <property type="entry name" value="Gpr1/Fun34/SatP-like"/>
</dbReference>
<accession>A0ABR3PZ53</accession>
<dbReference type="Pfam" id="PF01184">
    <property type="entry name" value="Gpr1_Fun34_YaaH"/>
    <property type="match status" value="1"/>
</dbReference>
<comment type="caution">
    <text evidence="7">The sequence shown here is derived from an EMBL/GenBank/DDBJ whole genome shotgun (WGS) entry which is preliminary data.</text>
</comment>
<dbReference type="PANTHER" id="PTHR31123:SF1">
    <property type="entry name" value="ACCUMULATION OF DYADS PROTEIN 2-RELATED"/>
    <property type="match status" value="1"/>
</dbReference>
<feature type="transmembrane region" description="Helical" evidence="6">
    <location>
        <begin position="210"/>
        <end position="232"/>
    </location>
</feature>
<evidence type="ECO:0000256" key="5">
    <source>
        <dbReference type="ARBA" id="ARBA00023136"/>
    </source>
</evidence>
<evidence type="ECO:0000313" key="7">
    <source>
        <dbReference type="EMBL" id="KAL1407403.1"/>
    </source>
</evidence>
<sequence>MSPNQSESDSSAPVYLGAGDAEKGAAGHIERHITPGGHPVDYSQPGIPVEHRKYGNPIPLGLITFAVDFFLVGLYVLGARDVQSTAIVIPVLMMLGGVSQTFVGWFEMFIGNTYSATIFGTFGGFNMCYAAIYIPSFGVLDAFKDADGKLTDGFNQAMGIFFVVWAIVGFFFVLASFRSSVAILSTLTFTTLTFVCLAIFNMTGTKGSQYASGAMACIAAWCGFWAALAGYWSPDTTYDFIRLPPISLAKED</sequence>
<feature type="transmembrane region" description="Helical" evidence="6">
    <location>
        <begin position="113"/>
        <end position="134"/>
    </location>
</feature>
<evidence type="ECO:0000256" key="2">
    <source>
        <dbReference type="ARBA" id="ARBA00005587"/>
    </source>
</evidence>
<dbReference type="Proteomes" id="UP001565368">
    <property type="component" value="Unassembled WGS sequence"/>
</dbReference>
<feature type="transmembrane region" description="Helical" evidence="6">
    <location>
        <begin position="181"/>
        <end position="204"/>
    </location>
</feature>
<feature type="transmembrane region" description="Helical" evidence="6">
    <location>
        <begin position="84"/>
        <end position="106"/>
    </location>
</feature>
<feature type="transmembrane region" description="Helical" evidence="6">
    <location>
        <begin position="154"/>
        <end position="174"/>
    </location>
</feature>
<evidence type="ECO:0000256" key="4">
    <source>
        <dbReference type="ARBA" id="ARBA00022989"/>
    </source>
</evidence>
<gene>
    <name evidence="7" type="ORF">Q8F55_006835</name>
</gene>
<proteinExistence type="inferred from homology"/>
<protein>
    <submittedName>
        <fullName evidence="7">Uncharacterized protein</fullName>
    </submittedName>
</protein>